<keyword evidence="5" id="KW-0472">Membrane</keyword>
<dbReference type="PANTHER" id="PTHR33541">
    <property type="entry name" value="PROTEIN BIG GRAIN 1-LIKE A-RELATED"/>
    <property type="match status" value="1"/>
</dbReference>
<keyword evidence="9" id="KW-1185">Reference proteome</keyword>
<dbReference type="InterPro" id="IPR039621">
    <property type="entry name" value="BG1-like"/>
</dbReference>
<name>A0AAP0NQX3_9MAGN</name>
<evidence type="ECO:0000256" key="6">
    <source>
        <dbReference type="ARBA" id="ARBA00023294"/>
    </source>
</evidence>
<evidence type="ECO:0000256" key="5">
    <source>
        <dbReference type="ARBA" id="ARBA00023136"/>
    </source>
</evidence>
<evidence type="ECO:0000256" key="7">
    <source>
        <dbReference type="SAM" id="MobiDB-lite"/>
    </source>
</evidence>
<comment type="subcellular location">
    <subcellularLocation>
        <location evidence="1">Cell membrane</location>
    </subcellularLocation>
</comment>
<dbReference type="Proteomes" id="UP001417504">
    <property type="component" value="Unassembled WGS sequence"/>
</dbReference>
<evidence type="ECO:0000313" key="9">
    <source>
        <dbReference type="Proteomes" id="UP001417504"/>
    </source>
</evidence>
<proteinExistence type="inferred from homology"/>
<evidence type="ECO:0008006" key="10">
    <source>
        <dbReference type="Google" id="ProtNLM"/>
    </source>
</evidence>
<organism evidence="8 9">
    <name type="scientific">Stephania japonica</name>
    <dbReference type="NCBI Taxonomy" id="461633"/>
    <lineage>
        <taxon>Eukaryota</taxon>
        <taxon>Viridiplantae</taxon>
        <taxon>Streptophyta</taxon>
        <taxon>Embryophyta</taxon>
        <taxon>Tracheophyta</taxon>
        <taxon>Spermatophyta</taxon>
        <taxon>Magnoliopsida</taxon>
        <taxon>Ranunculales</taxon>
        <taxon>Menispermaceae</taxon>
        <taxon>Menispermoideae</taxon>
        <taxon>Cissampelideae</taxon>
        <taxon>Stephania</taxon>
    </lineage>
</organism>
<dbReference type="PANTHER" id="PTHR33541:SF11">
    <property type="entry name" value="PROTEIN BIG GRAIN 1-LIKE E"/>
    <property type="match status" value="1"/>
</dbReference>
<reference evidence="8 9" key="1">
    <citation type="submission" date="2024-01" db="EMBL/GenBank/DDBJ databases">
        <title>Genome assemblies of Stephania.</title>
        <authorList>
            <person name="Yang L."/>
        </authorList>
    </citation>
    <scope>NUCLEOTIDE SEQUENCE [LARGE SCALE GENOMIC DNA]</scope>
    <source>
        <strain evidence="8">QJT</strain>
        <tissue evidence="8">Leaf</tissue>
    </source>
</reference>
<comment type="caution">
    <text evidence="8">The sequence shown here is derived from an EMBL/GenBank/DDBJ whole genome shotgun (WGS) entry which is preliminary data.</text>
</comment>
<evidence type="ECO:0000256" key="4">
    <source>
        <dbReference type="ARBA" id="ARBA00022475"/>
    </source>
</evidence>
<dbReference type="GO" id="GO:0009734">
    <property type="term" value="P:auxin-activated signaling pathway"/>
    <property type="evidence" value="ECO:0007669"/>
    <property type="project" value="UniProtKB-KW"/>
</dbReference>
<feature type="region of interest" description="Disordered" evidence="7">
    <location>
        <begin position="71"/>
        <end position="103"/>
    </location>
</feature>
<feature type="compositionally biased region" description="Low complexity" evidence="7">
    <location>
        <begin position="147"/>
        <end position="169"/>
    </location>
</feature>
<keyword evidence="6" id="KW-0927">Auxin signaling pathway</keyword>
<comment type="similarity">
    <text evidence="2">Belongs to the BIG GRAIN 1 (BG1) plant protein family.</text>
</comment>
<feature type="compositionally biased region" description="Basic and acidic residues" evidence="7">
    <location>
        <begin position="82"/>
        <end position="91"/>
    </location>
</feature>
<dbReference type="EMBL" id="JBBNAE010000006">
    <property type="protein sequence ID" value="KAK9115988.1"/>
    <property type="molecule type" value="Genomic_DNA"/>
</dbReference>
<feature type="region of interest" description="Disordered" evidence="7">
    <location>
        <begin position="115"/>
        <end position="179"/>
    </location>
</feature>
<evidence type="ECO:0000256" key="2">
    <source>
        <dbReference type="ARBA" id="ARBA00010067"/>
    </source>
</evidence>
<protein>
    <recommendedName>
        <fullName evidence="10">Protein BIG GRAIN 1-like E</fullName>
    </recommendedName>
</protein>
<evidence type="ECO:0000256" key="1">
    <source>
        <dbReference type="ARBA" id="ARBA00004236"/>
    </source>
</evidence>
<gene>
    <name evidence="8" type="ORF">Sjap_014935</name>
</gene>
<evidence type="ECO:0000313" key="8">
    <source>
        <dbReference type="EMBL" id="KAK9115988.1"/>
    </source>
</evidence>
<dbReference type="AlphaFoldDB" id="A0AAP0NQX3"/>
<evidence type="ECO:0000256" key="3">
    <source>
        <dbReference type="ARBA" id="ARBA00022448"/>
    </source>
</evidence>
<accession>A0AAP0NQX3</accession>
<sequence>MSITGGFPTHGMDRFHRKSTHRRNGSDELDVFEARRYFDGGHEGAIYSQKISMMREIERPSWGGRRVSLDVPDSFSSQSHRVVADKQAIKEKKYKQPRSPGGRLASFLNSLFHQAASKKKKSKSNTSQSLKDDDESPGGRRRRRSSISHFQSSSSSEMKSLYSSSSNSGFRTPPPYHVNTPTKCYKDIASTNYSDKRINIVPSSRCTHQVDGLLNEKRKTDLARLDDKLKFIDVVSEKGSTNKVSSESNGTMFSDFKEMDEGADSDSSSDLFELQNYDLGVYSSGLPVYETTRIESIKRS</sequence>
<dbReference type="GO" id="GO:0005886">
    <property type="term" value="C:plasma membrane"/>
    <property type="evidence" value="ECO:0007669"/>
    <property type="project" value="UniProtKB-SubCell"/>
</dbReference>
<feature type="region of interest" description="Disordered" evidence="7">
    <location>
        <begin position="1"/>
        <end position="24"/>
    </location>
</feature>
<keyword evidence="4" id="KW-1003">Cell membrane</keyword>
<keyword evidence="3" id="KW-0813">Transport</keyword>